<keyword evidence="4" id="KW-1185">Reference proteome</keyword>
<feature type="signal peptide" evidence="2">
    <location>
        <begin position="1"/>
        <end position="15"/>
    </location>
</feature>
<dbReference type="NCBIfam" id="NF046080">
    <property type="entry name" value="PID_CTERM"/>
    <property type="match status" value="1"/>
</dbReference>
<keyword evidence="1" id="KW-1133">Transmembrane helix</keyword>
<evidence type="ECO:0000256" key="2">
    <source>
        <dbReference type="SAM" id="SignalP"/>
    </source>
</evidence>
<organism evidence="3 4">
    <name type="scientific">Adhaeribacter soli</name>
    <dbReference type="NCBI Taxonomy" id="2607655"/>
    <lineage>
        <taxon>Bacteria</taxon>
        <taxon>Pseudomonadati</taxon>
        <taxon>Bacteroidota</taxon>
        <taxon>Cytophagia</taxon>
        <taxon>Cytophagales</taxon>
        <taxon>Hymenobacteraceae</taxon>
        <taxon>Adhaeribacter</taxon>
    </lineage>
</organism>
<name>A0A5N1IT38_9BACT</name>
<keyword evidence="1" id="KW-0812">Transmembrane</keyword>
<evidence type="ECO:0000313" key="3">
    <source>
        <dbReference type="EMBL" id="KAA9331270.1"/>
    </source>
</evidence>
<evidence type="ECO:0000313" key="4">
    <source>
        <dbReference type="Proteomes" id="UP000326570"/>
    </source>
</evidence>
<accession>A0A5N1IT38</accession>
<comment type="caution">
    <text evidence="3">The sequence shown here is derived from an EMBL/GenBank/DDBJ whole genome shotgun (WGS) entry which is preliminary data.</text>
</comment>
<gene>
    <name evidence="3" type="ORF">F0P94_15300</name>
</gene>
<reference evidence="3 4" key="1">
    <citation type="submission" date="2019-09" db="EMBL/GenBank/DDBJ databases">
        <title>Genome sequence of Adhaeribacter sp. M2.</title>
        <authorList>
            <person name="Srinivasan S."/>
        </authorList>
    </citation>
    <scope>NUCLEOTIDE SEQUENCE [LARGE SCALE GENOMIC DNA]</scope>
    <source>
        <strain evidence="3 4">M2</strain>
    </source>
</reference>
<dbReference type="EMBL" id="VTWT01000008">
    <property type="protein sequence ID" value="KAA9331270.1"/>
    <property type="molecule type" value="Genomic_DNA"/>
</dbReference>
<feature type="transmembrane region" description="Helical" evidence="1">
    <location>
        <begin position="31"/>
        <end position="50"/>
    </location>
</feature>
<keyword evidence="2" id="KW-0732">Signal</keyword>
<dbReference type="Proteomes" id="UP000326570">
    <property type="component" value="Unassembled WGS sequence"/>
</dbReference>
<dbReference type="InterPro" id="IPR058207">
    <property type="entry name" value="PID_CTERM"/>
</dbReference>
<feature type="chain" id="PRO_5024873570" description="VPDSG-CTERM sorting domain-containing protein" evidence="2">
    <location>
        <begin position="16"/>
        <end position="59"/>
    </location>
</feature>
<dbReference type="AlphaFoldDB" id="A0A5N1IT38"/>
<protein>
    <recommendedName>
        <fullName evidence="5">VPDSG-CTERM sorting domain-containing protein</fullName>
    </recommendedName>
</protein>
<sequence>MAVGILFLISGPAIAQGTPGNGGPTPVDIPIDGGISLLIAGGAAIGLSKLRKRKTRKHG</sequence>
<evidence type="ECO:0000256" key="1">
    <source>
        <dbReference type="SAM" id="Phobius"/>
    </source>
</evidence>
<evidence type="ECO:0008006" key="5">
    <source>
        <dbReference type="Google" id="ProtNLM"/>
    </source>
</evidence>
<proteinExistence type="predicted"/>
<keyword evidence="1" id="KW-0472">Membrane</keyword>